<keyword evidence="5" id="KW-0998">Cell outer membrane</keyword>
<evidence type="ECO:0008006" key="8">
    <source>
        <dbReference type="Google" id="ProtNLM"/>
    </source>
</evidence>
<keyword evidence="4" id="KW-0472">Membrane</keyword>
<comment type="subcellular location">
    <subcellularLocation>
        <location evidence="1">Cell outer membrane</location>
    </subcellularLocation>
</comment>
<keyword evidence="3" id="KW-0732">Signal</keyword>
<evidence type="ECO:0000256" key="5">
    <source>
        <dbReference type="ARBA" id="ARBA00023237"/>
    </source>
</evidence>
<dbReference type="Proteomes" id="UP000221384">
    <property type="component" value="Unassembled WGS sequence"/>
</dbReference>
<sequence length="245" mass="28777">MLKRYLYIFIIIANISFAKDEIVFNTSLVGFYEDSLYKGTDNSFKFLPLIYGKYNNLYIDGLRLGYTYFDNDKVKSAFELSSDFLGYKSSDSKYLSSLEDKKSSINGSIKISYKFKEDMKFSFLVSKDINSTHNSFNYNIKFDYDVIKNIDTVLVCYLSFDYYDEKKANYYFGVNKKEADIRVNQYKLNNTINKIIGVNYKYNLFKNWSLLSSVKVNFLDKEIFNSPIIKEKSQNSFLVGVTYVW</sequence>
<dbReference type="PANTHER" id="PTHR38776">
    <property type="entry name" value="MLTA-INTERACTING PROTEIN-RELATED"/>
    <property type="match status" value="1"/>
</dbReference>
<gene>
    <name evidence="6" type="ORF">CPG37_13450</name>
</gene>
<evidence type="ECO:0000313" key="6">
    <source>
        <dbReference type="EMBL" id="PHO08647.1"/>
    </source>
</evidence>
<keyword evidence="7" id="KW-1185">Reference proteome</keyword>
<reference evidence="6 7" key="1">
    <citation type="submission" date="2017-09" db="EMBL/GenBank/DDBJ databases">
        <authorList>
            <person name="Perez-Cataluna A."/>
            <person name="Figueras M.J."/>
            <person name="Salas-Masso N."/>
        </authorList>
    </citation>
    <scope>NUCLEOTIDE SEQUENCE [LARGE SCALE GENOMIC DNA]</scope>
    <source>
        <strain evidence="6 7">F138-33</strain>
    </source>
</reference>
<accession>A0ABX4LLI4</accession>
<dbReference type="RefSeq" id="WP_099335389.1">
    <property type="nucleotide sequence ID" value="NZ_CP042812.1"/>
</dbReference>
<proteinExistence type="inferred from homology"/>
<evidence type="ECO:0000256" key="3">
    <source>
        <dbReference type="ARBA" id="ARBA00022729"/>
    </source>
</evidence>
<evidence type="ECO:0000256" key="4">
    <source>
        <dbReference type="ARBA" id="ARBA00023136"/>
    </source>
</evidence>
<dbReference type="EMBL" id="NWVW01000026">
    <property type="protein sequence ID" value="PHO08647.1"/>
    <property type="molecule type" value="Genomic_DNA"/>
</dbReference>
<dbReference type="Pfam" id="PF06629">
    <property type="entry name" value="MipA"/>
    <property type="match status" value="1"/>
</dbReference>
<dbReference type="PANTHER" id="PTHR38776:SF1">
    <property type="entry name" value="MLTA-INTERACTING PROTEIN-RELATED"/>
    <property type="match status" value="1"/>
</dbReference>
<name>A0ABX4LLI4_9BACT</name>
<protein>
    <recommendedName>
        <fullName evidence="8">MipA/OmpV family protein</fullName>
    </recommendedName>
</protein>
<evidence type="ECO:0000256" key="2">
    <source>
        <dbReference type="ARBA" id="ARBA00005722"/>
    </source>
</evidence>
<dbReference type="InterPro" id="IPR010583">
    <property type="entry name" value="MipA"/>
</dbReference>
<organism evidence="6 7">
    <name type="scientific">Malaciobacter canalis</name>
    <dbReference type="NCBI Taxonomy" id="1912871"/>
    <lineage>
        <taxon>Bacteria</taxon>
        <taxon>Pseudomonadati</taxon>
        <taxon>Campylobacterota</taxon>
        <taxon>Epsilonproteobacteria</taxon>
        <taxon>Campylobacterales</taxon>
        <taxon>Arcobacteraceae</taxon>
        <taxon>Malaciobacter</taxon>
    </lineage>
</organism>
<evidence type="ECO:0000313" key="7">
    <source>
        <dbReference type="Proteomes" id="UP000221384"/>
    </source>
</evidence>
<comment type="similarity">
    <text evidence="2">Belongs to the MipA/OmpV family.</text>
</comment>
<evidence type="ECO:0000256" key="1">
    <source>
        <dbReference type="ARBA" id="ARBA00004442"/>
    </source>
</evidence>
<comment type="caution">
    <text evidence="6">The sequence shown here is derived from an EMBL/GenBank/DDBJ whole genome shotgun (WGS) entry which is preliminary data.</text>
</comment>